<protein>
    <submittedName>
        <fullName evidence="3">NTP transferase domain-containing protein</fullName>
    </submittedName>
</protein>
<dbReference type="RefSeq" id="WP_273685776.1">
    <property type="nucleotide sequence ID" value="NZ_CP117411.1"/>
</dbReference>
<dbReference type="Pfam" id="PF12804">
    <property type="entry name" value="NTP_transf_3"/>
    <property type="match status" value="1"/>
</dbReference>
<organism evidence="3 4">
    <name type="scientific">Sphingomonas naphthae</name>
    <dbReference type="NCBI Taxonomy" id="1813468"/>
    <lineage>
        <taxon>Bacteria</taxon>
        <taxon>Pseudomonadati</taxon>
        <taxon>Pseudomonadota</taxon>
        <taxon>Alphaproteobacteria</taxon>
        <taxon>Sphingomonadales</taxon>
        <taxon>Sphingomonadaceae</taxon>
        <taxon>Sphingomonas</taxon>
    </lineage>
</organism>
<dbReference type="PANTHER" id="PTHR43777">
    <property type="entry name" value="MOLYBDENUM COFACTOR CYTIDYLYLTRANSFERASE"/>
    <property type="match status" value="1"/>
</dbReference>
<sequence length="193" mass="20589">MRLAIILAAGLSRRFGRRAKLLAPLAGRPLLAHAIARAKNEAERVILVTGANAAHTRRVARAAGIETVHAPAYRDGLSASLSAALRRVRPVDRQLLLLLGDMPLVPSARRWRLHGADAVRPIVDGQPGHPVLIRAAILRGARLGGDRGLAPLLAGRRIRTVPGGPGALLDLDTPHAFRTARGSWRRLAALARA</sequence>
<proteinExistence type="predicted"/>
<dbReference type="InterPro" id="IPR029044">
    <property type="entry name" value="Nucleotide-diphossugar_trans"/>
</dbReference>
<dbReference type="InterPro" id="IPR025877">
    <property type="entry name" value="MobA-like_NTP_Trfase"/>
</dbReference>
<evidence type="ECO:0000313" key="3">
    <source>
        <dbReference type="EMBL" id="WCT71829.1"/>
    </source>
</evidence>
<evidence type="ECO:0000313" key="4">
    <source>
        <dbReference type="Proteomes" id="UP001220395"/>
    </source>
</evidence>
<feature type="domain" description="MobA-like NTP transferase" evidence="2">
    <location>
        <begin position="4"/>
        <end position="154"/>
    </location>
</feature>
<keyword evidence="3" id="KW-0808">Transferase</keyword>
<keyword evidence="4" id="KW-1185">Reference proteome</keyword>
<dbReference type="Gene3D" id="3.90.550.10">
    <property type="entry name" value="Spore Coat Polysaccharide Biosynthesis Protein SpsA, Chain A"/>
    <property type="match status" value="1"/>
</dbReference>
<dbReference type="PANTHER" id="PTHR43777:SF1">
    <property type="entry name" value="MOLYBDENUM COFACTOR CYTIDYLYLTRANSFERASE"/>
    <property type="match status" value="1"/>
</dbReference>
<dbReference type="GO" id="GO:0016740">
    <property type="term" value="F:transferase activity"/>
    <property type="evidence" value="ECO:0007669"/>
    <property type="project" value="UniProtKB-KW"/>
</dbReference>
<dbReference type="SUPFAM" id="SSF53448">
    <property type="entry name" value="Nucleotide-diphospho-sugar transferases"/>
    <property type="match status" value="1"/>
</dbReference>
<evidence type="ECO:0000259" key="2">
    <source>
        <dbReference type="Pfam" id="PF12804"/>
    </source>
</evidence>
<keyword evidence="1" id="KW-0460">Magnesium</keyword>
<evidence type="ECO:0000256" key="1">
    <source>
        <dbReference type="ARBA" id="ARBA00022842"/>
    </source>
</evidence>
<dbReference type="Proteomes" id="UP001220395">
    <property type="component" value="Chromosome"/>
</dbReference>
<gene>
    <name evidence="3" type="ORF">PQ455_09195</name>
</gene>
<name>A0ABY7TIW6_9SPHN</name>
<accession>A0ABY7TIW6</accession>
<reference evidence="3 4" key="1">
    <citation type="submission" date="2023-02" db="EMBL/GenBank/DDBJ databases">
        <title>Genome sequence of Sphingomonas naphthae.</title>
        <authorList>
            <person name="Kim S."/>
            <person name="Heo J."/>
            <person name="Kwon S.-W."/>
        </authorList>
    </citation>
    <scope>NUCLEOTIDE SEQUENCE [LARGE SCALE GENOMIC DNA]</scope>
    <source>
        <strain evidence="3 4">KACC 18716</strain>
    </source>
</reference>
<dbReference type="EMBL" id="CP117411">
    <property type="protein sequence ID" value="WCT71829.1"/>
    <property type="molecule type" value="Genomic_DNA"/>
</dbReference>